<dbReference type="GO" id="GO:0008531">
    <property type="term" value="F:riboflavin kinase activity"/>
    <property type="evidence" value="ECO:0007669"/>
    <property type="project" value="UniProtKB-EC"/>
</dbReference>
<evidence type="ECO:0000256" key="1">
    <source>
        <dbReference type="ARBA" id="ARBA00012105"/>
    </source>
</evidence>
<keyword evidence="6" id="KW-0067">ATP-binding</keyword>
<keyword evidence="5" id="KW-0547">Nucleotide-binding</keyword>
<dbReference type="GO" id="GO:0009398">
    <property type="term" value="P:FMN biosynthetic process"/>
    <property type="evidence" value="ECO:0007669"/>
    <property type="project" value="TreeGrafter"/>
</dbReference>
<evidence type="ECO:0000256" key="3">
    <source>
        <dbReference type="ARBA" id="ARBA00022643"/>
    </source>
</evidence>
<dbReference type="InterPro" id="IPR023465">
    <property type="entry name" value="Riboflavin_kinase_dom_sf"/>
</dbReference>
<dbReference type="AlphaFoldDB" id="A0A6L5QZU0"/>
<reference evidence="10 11" key="1">
    <citation type="submission" date="2019-11" db="EMBL/GenBank/DDBJ databases">
        <title>Agromyces kandeliae sp. nov., isolated from mangrove soil.</title>
        <authorList>
            <person name="Wang R."/>
        </authorList>
    </citation>
    <scope>NUCLEOTIDE SEQUENCE [LARGE SCALE GENOMIC DNA]</scope>
    <source>
        <strain evidence="10 11">Q22</strain>
    </source>
</reference>
<keyword evidence="3" id="KW-0288">FMN</keyword>
<evidence type="ECO:0000313" key="10">
    <source>
        <dbReference type="EMBL" id="MRX43326.1"/>
    </source>
</evidence>
<keyword evidence="4" id="KW-0808">Transferase</keyword>
<evidence type="ECO:0000313" key="11">
    <source>
        <dbReference type="Proteomes" id="UP000476511"/>
    </source>
</evidence>
<dbReference type="SMART" id="SM00904">
    <property type="entry name" value="Flavokinase"/>
    <property type="match status" value="1"/>
</dbReference>
<keyword evidence="2" id="KW-0285">Flavoprotein</keyword>
<feature type="region of interest" description="Disordered" evidence="8">
    <location>
        <begin position="1"/>
        <end position="26"/>
    </location>
</feature>
<dbReference type="Proteomes" id="UP000476511">
    <property type="component" value="Unassembled WGS sequence"/>
</dbReference>
<proteinExistence type="predicted"/>
<dbReference type="Gene3D" id="2.40.30.30">
    <property type="entry name" value="Riboflavin kinase-like"/>
    <property type="match status" value="1"/>
</dbReference>
<evidence type="ECO:0000256" key="6">
    <source>
        <dbReference type="ARBA" id="ARBA00022840"/>
    </source>
</evidence>
<dbReference type="PANTHER" id="PTHR22749">
    <property type="entry name" value="RIBOFLAVIN KINASE/FMN ADENYLYLTRANSFERASE"/>
    <property type="match status" value="1"/>
</dbReference>
<dbReference type="GO" id="GO:0009231">
    <property type="term" value="P:riboflavin biosynthetic process"/>
    <property type="evidence" value="ECO:0007669"/>
    <property type="project" value="InterPro"/>
</dbReference>
<dbReference type="InterPro" id="IPR015865">
    <property type="entry name" value="Riboflavin_kinase_bac/euk"/>
</dbReference>
<name>A0A6L5QZU0_9MICO</name>
<comment type="caution">
    <text evidence="10">The sequence shown here is derived from an EMBL/GenBank/DDBJ whole genome shotgun (WGS) entry which is preliminary data.</text>
</comment>
<keyword evidence="11" id="KW-1185">Reference proteome</keyword>
<feature type="compositionally biased region" description="Low complexity" evidence="8">
    <location>
        <begin position="1"/>
        <end position="16"/>
    </location>
</feature>
<evidence type="ECO:0000256" key="4">
    <source>
        <dbReference type="ARBA" id="ARBA00022679"/>
    </source>
</evidence>
<dbReference type="SUPFAM" id="SSF82114">
    <property type="entry name" value="Riboflavin kinase-like"/>
    <property type="match status" value="1"/>
</dbReference>
<dbReference type="EC" id="2.7.1.26" evidence="1"/>
<evidence type="ECO:0000256" key="5">
    <source>
        <dbReference type="ARBA" id="ARBA00022741"/>
    </source>
</evidence>
<organism evidence="10 11">
    <name type="scientific">Agromyces kandeliae</name>
    <dbReference type="NCBI Taxonomy" id="2666141"/>
    <lineage>
        <taxon>Bacteria</taxon>
        <taxon>Bacillati</taxon>
        <taxon>Actinomycetota</taxon>
        <taxon>Actinomycetes</taxon>
        <taxon>Micrococcales</taxon>
        <taxon>Microbacteriaceae</taxon>
        <taxon>Agromyces</taxon>
    </lineage>
</organism>
<comment type="catalytic activity">
    <reaction evidence="7">
        <text>riboflavin + ATP = FMN + ADP + H(+)</text>
        <dbReference type="Rhea" id="RHEA:14357"/>
        <dbReference type="ChEBI" id="CHEBI:15378"/>
        <dbReference type="ChEBI" id="CHEBI:30616"/>
        <dbReference type="ChEBI" id="CHEBI:57986"/>
        <dbReference type="ChEBI" id="CHEBI:58210"/>
        <dbReference type="ChEBI" id="CHEBI:456216"/>
        <dbReference type="EC" id="2.7.1.26"/>
    </reaction>
</comment>
<evidence type="ECO:0000259" key="9">
    <source>
        <dbReference type="SMART" id="SM00904"/>
    </source>
</evidence>
<evidence type="ECO:0000256" key="8">
    <source>
        <dbReference type="SAM" id="MobiDB-lite"/>
    </source>
</evidence>
<dbReference type="InterPro" id="IPR023468">
    <property type="entry name" value="Riboflavin_kinase"/>
</dbReference>
<dbReference type="Pfam" id="PF01687">
    <property type="entry name" value="Flavokinase"/>
    <property type="match status" value="1"/>
</dbReference>
<evidence type="ECO:0000256" key="2">
    <source>
        <dbReference type="ARBA" id="ARBA00022630"/>
    </source>
</evidence>
<protein>
    <recommendedName>
        <fullName evidence="1">riboflavin kinase</fullName>
        <ecNumber evidence="1">2.7.1.26</ecNumber>
    </recommendedName>
</protein>
<evidence type="ECO:0000256" key="7">
    <source>
        <dbReference type="ARBA" id="ARBA00047880"/>
    </source>
</evidence>
<dbReference type="EMBL" id="WKJD01000009">
    <property type="protein sequence ID" value="MRX43326.1"/>
    <property type="molecule type" value="Genomic_DNA"/>
</dbReference>
<accession>A0A6L5QZU0</accession>
<gene>
    <name evidence="10" type="ORF">GJR97_06250</name>
</gene>
<sequence>MSRRSSSTRADSGTSSMDERERGFGGRVVHGHGRGRILGFPTANLAVEPGEPVPEDGVYACRLWIGTEPEQLGATISIGDNPTFGDVHDRRVEVYVHDLDRDLYGSDIRLEVAVRLRGMVRFTSLEELIRQTESDVVASRAVLAAQARHPLPWHPSGLEDGGAPRRTRS</sequence>
<feature type="domain" description="Riboflavin kinase" evidence="9">
    <location>
        <begin position="24"/>
        <end position="144"/>
    </location>
</feature>
<dbReference type="PANTHER" id="PTHR22749:SF6">
    <property type="entry name" value="RIBOFLAVIN KINASE"/>
    <property type="match status" value="1"/>
</dbReference>
<dbReference type="GO" id="GO:0005524">
    <property type="term" value="F:ATP binding"/>
    <property type="evidence" value="ECO:0007669"/>
    <property type="project" value="UniProtKB-KW"/>
</dbReference>